<reference evidence="2" key="1">
    <citation type="submission" date="2022-07" db="EMBL/GenBank/DDBJ databases">
        <title>Phylogenomic reconstructions and comparative analyses of Kickxellomycotina fungi.</title>
        <authorList>
            <person name="Reynolds N.K."/>
            <person name="Stajich J.E."/>
            <person name="Barry K."/>
            <person name="Grigoriev I.V."/>
            <person name="Crous P."/>
            <person name="Smith M.E."/>
        </authorList>
    </citation>
    <scope>NUCLEOTIDE SEQUENCE</scope>
    <source>
        <strain evidence="2">RSA 476</strain>
    </source>
</reference>
<organism evidence="2 3">
    <name type="scientific">Coemansia aciculifera</name>
    <dbReference type="NCBI Taxonomy" id="417176"/>
    <lineage>
        <taxon>Eukaryota</taxon>
        <taxon>Fungi</taxon>
        <taxon>Fungi incertae sedis</taxon>
        <taxon>Zoopagomycota</taxon>
        <taxon>Kickxellomycotina</taxon>
        <taxon>Kickxellomycetes</taxon>
        <taxon>Kickxellales</taxon>
        <taxon>Kickxellaceae</taxon>
        <taxon>Coemansia</taxon>
    </lineage>
</organism>
<evidence type="ECO:0000256" key="1">
    <source>
        <dbReference type="SAM" id="MobiDB-lite"/>
    </source>
</evidence>
<proteinExistence type="predicted"/>
<dbReference type="AlphaFoldDB" id="A0A9W8M517"/>
<dbReference type="Proteomes" id="UP001140074">
    <property type="component" value="Unassembled WGS sequence"/>
</dbReference>
<name>A0A9W8M517_9FUNG</name>
<gene>
    <name evidence="2" type="primary">VPS20</name>
    <name evidence="2" type="ORF">GGH94_002862</name>
</gene>
<dbReference type="EMBL" id="JANBUY010000085">
    <property type="protein sequence ID" value="KAJ2864526.1"/>
    <property type="molecule type" value="Genomic_DNA"/>
</dbReference>
<keyword evidence="3" id="KW-1185">Reference proteome</keyword>
<sequence length="102" mass="11584">MRIEDVERLADDTADAIAYQNGISDILQSNMTAEDEETVLEELEELERQEADRLNLELPHAPNGVFPAKEVVEDVTEPEEEDLEEEEEDKAPQCSRNEPMLA</sequence>
<dbReference type="InterPro" id="IPR005024">
    <property type="entry name" value="Snf7_fam"/>
</dbReference>
<protein>
    <submittedName>
        <fullName evidence="2">Vacuolar protein sorting-associated protein 20</fullName>
    </submittedName>
</protein>
<feature type="compositionally biased region" description="Acidic residues" evidence="1">
    <location>
        <begin position="73"/>
        <end position="89"/>
    </location>
</feature>
<evidence type="ECO:0000313" key="2">
    <source>
        <dbReference type="EMBL" id="KAJ2864526.1"/>
    </source>
</evidence>
<feature type="region of interest" description="Disordered" evidence="1">
    <location>
        <begin position="59"/>
        <end position="102"/>
    </location>
</feature>
<comment type="caution">
    <text evidence="2">The sequence shown here is derived from an EMBL/GenBank/DDBJ whole genome shotgun (WGS) entry which is preliminary data.</text>
</comment>
<accession>A0A9W8M517</accession>
<dbReference type="Pfam" id="PF03357">
    <property type="entry name" value="Snf7"/>
    <property type="match status" value="1"/>
</dbReference>
<dbReference type="GO" id="GO:0007034">
    <property type="term" value="P:vacuolar transport"/>
    <property type="evidence" value="ECO:0007669"/>
    <property type="project" value="InterPro"/>
</dbReference>
<evidence type="ECO:0000313" key="3">
    <source>
        <dbReference type="Proteomes" id="UP001140074"/>
    </source>
</evidence>